<feature type="transmembrane region" description="Helical" evidence="1">
    <location>
        <begin position="20"/>
        <end position="41"/>
    </location>
</feature>
<keyword evidence="1" id="KW-0812">Transmembrane</keyword>
<dbReference type="OrthoDB" id="5954308at2759"/>
<dbReference type="InterPro" id="IPR013901">
    <property type="entry name" value="Anthrone_oxy"/>
</dbReference>
<dbReference type="EMBL" id="JAAAJB010000239">
    <property type="protein sequence ID" value="KAG0260731.1"/>
    <property type="molecule type" value="Genomic_DNA"/>
</dbReference>
<dbReference type="Pfam" id="PF08592">
    <property type="entry name" value="Anthrone_oxy"/>
    <property type="match status" value="1"/>
</dbReference>
<keyword evidence="1" id="KW-1133">Transmembrane helix</keyword>
<dbReference type="PANTHER" id="PTHR36535:SF1">
    <property type="entry name" value="DUF1772 DOMAIN-CONTAINING PROTEIN"/>
    <property type="match status" value="1"/>
</dbReference>
<dbReference type="Proteomes" id="UP000807716">
    <property type="component" value="Unassembled WGS sequence"/>
</dbReference>
<sequence length="165" mass="17173">MTLKYNNPATWLFVGKAVGIGAVGIFAGQALGFSNFLMPALRKFSATSSLNVWCEAYTNASPLQAACAVVSSVCLGGVYAKTGSKPFLLAAIGMLSVIPYTLVLMMPINKELLSIRKSGGASGDHVEALLQRWESRHQVRIVVSIAALGASLYGALGGGHGGLSK</sequence>
<comment type="caution">
    <text evidence="2">The sequence shown here is derived from an EMBL/GenBank/DDBJ whole genome shotgun (WGS) entry which is preliminary data.</text>
</comment>
<feature type="transmembrane region" description="Helical" evidence="1">
    <location>
        <begin position="86"/>
        <end position="108"/>
    </location>
</feature>
<organism evidence="2 3">
    <name type="scientific">Actinomortierella ambigua</name>
    <dbReference type="NCBI Taxonomy" id="1343610"/>
    <lineage>
        <taxon>Eukaryota</taxon>
        <taxon>Fungi</taxon>
        <taxon>Fungi incertae sedis</taxon>
        <taxon>Mucoromycota</taxon>
        <taxon>Mortierellomycotina</taxon>
        <taxon>Mortierellomycetes</taxon>
        <taxon>Mortierellales</taxon>
        <taxon>Mortierellaceae</taxon>
        <taxon>Actinomortierella</taxon>
    </lineage>
</organism>
<accession>A0A9P6U4X7</accession>
<protein>
    <recommendedName>
        <fullName evidence="4">DUF1772-domain-containing protein</fullName>
    </recommendedName>
</protein>
<reference evidence="2" key="1">
    <citation type="journal article" date="2020" name="Fungal Divers.">
        <title>Resolving the Mortierellaceae phylogeny through synthesis of multi-gene phylogenetics and phylogenomics.</title>
        <authorList>
            <person name="Vandepol N."/>
            <person name="Liber J."/>
            <person name="Desiro A."/>
            <person name="Na H."/>
            <person name="Kennedy M."/>
            <person name="Barry K."/>
            <person name="Grigoriev I.V."/>
            <person name="Miller A.N."/>
            <person name="O'Donnell K."/>
            <person name="Stajich J.E."/>
            <person name="Bonito G."/>
        </authorList>
    </citation>
    <scope>NUCLEOTIDE SEQUENCE</scope>
    <source>
        <strain evidence="2">BC1065</strain>
    </source>
</reference>
<keyword evidence="3" id="KW-1185">Reference proteome</keyword>
<gene>
    <name evidence="2" type="ORF">DFQ27_003348</name>
</gene>
<name>A0A9P6U4X7_9FUNG</name>
<evidence type="ECO:0008006" key="4">
    <source>
        <dbReference type="Google" id="ProtNLM"/>
    </source>
</evidence>
<dbReference type="AlphaFoldDB" id="A0A9P6U4X7"/>
<proteinExistence type="predicted"/>
<feature type="transmembrane region" description="Helical" evidence="1">
    <location>
        <begin position="139"/>
        <end position="156"/>
    </location>
</feature>
<evidence type="ECO:0000313" key="3">
    <source>
        <dbReference type="Proteomes" id="UP000807716"/>
    </source>
</evidence>
<evidence type="ECO:0000256" key="1">
    <source>
        <dbReference type="SAM" id="Phobius"/>
    </source>
</evidence>
<evidence type="ECO:0000313" key="2">
    <source>
        <dbReference type="EMBL" id="KAG0260731.1"/>
    </source>
</evidence>
<dbReference type="PANTHER" id="PTHR36535">
    <property type="entry name" value="YALI0E30327P"/>
    <property type="match status" value="1"/>
</dbReference>
<keyword evidence="1" id="KW-0472">Membrane</keyword>